<dbReference type="SUPFAM" id="SSF50978">
    <property type="entry name" value="WD40 repeat-like"/>
    <property type="match status" value="1"/>
</dbReference>
<dbReference type="SMART" id="SM00320">
    <property type="entry name" value="WD40"/>
    <property type="match status" value="3"/>
</dbReference>
<evidence type="ECO:0000256" key="1">
    <source>
        <dbReference type="SAM" id="Coils"/>
    </source>
</evidence>
<feature type="region of interest" description="Disordered" evidence="2">
    <location>
        <begin position="420"/>
        <end position="440"/>
    </location>
</feature>
<evidence type="ECO:0000259" key="3">
    <source>
        <dbReference type="Pfam" id="PF10313"/>
    </source>
</evidence>
<keyword evidence="1" id="KW-0175">Coiled coil</keyword>
<dbReference type="InterPro" id="IPR036322">
    <property type="entry name" value="WD40_repeat_dom_sf"/>
</dbReference>
<evidence type="ECO:0000256" key="2">
    <source>
        <dbReference type="SAM" id="MobiDB-lite"/>
    </source>
</evidence>
<feature type="region of interest" description="Disordered" evidence="2">
    <location>
        <begin position="453"/>
        <end position="528"/>
    </location>
</feature>
<dbReference type="OrthoDB" id="418169at2759"/>
<evidence type="ECO:0000313" key="4">
    <source>
        <dbReference type="EMBL" id="KIV83946.1"/>
    </source>
</evidence>
<dbReference type="InterPro" id="IPR019417">
    <property type="entry name" value="DUF2415"/>
</dbReference>
<dbReference type="HOGENOM" id="CLU_313749_0_0_1"/>
<dbReference type="Pfam" id="PF10313">
    <property type="entry name" value="DUF2415"/>
    <property type="match status" value="1"/>
</dbReference>
<reference evidence="4 5" key="1">
    <citation type="submission" date="2015-01" db="EMBL/GenBank/DDBJ databases">
        <title>The Genome Sequence of Exophiala sideris CBS121828.</title>
        <authorList>
            <consortium name="The Broad Institute Genomics Platform"/>
            <person name="Cuomo C."/>
            <person name="de Hoog S."/>
            <person name="Gorbushina A."/>
            <person name="Stielow B."/>
            <person name="Teixiera M."/>
            <person name="Abouelleil A."/>
            <person name="Chapman S.B."/>
            <person name="Priest M."/>
            <person name="Young S.K."/>
            <person name="Wortman J."/>
            <person name="Nusbaum C."/>
            <person name="Birren B."/>
        </authorList>
    </citation>
    <scope>NUCLEOTIDE SEQUENCE [LARGE SCALE GENOMIC DNA]</scope>
    <source>
        <strain evidence="4 5">CBS 121828</strain>
    </source>
</reference>
<dbReference type="InterPro" id="IPR015943">
    <property type="entry name" value="WD40/YVTN_repeat-like_dom_sf"/>
</dbReference>
<gene>
    <name evidence="4" type="ORF">PV11_05927</name>
</gene>
<protein>
    <recommendedName>
        <fullName evidence="3">DUF2415 domain-containing protein</fullName>
    </recommendedName>
</protein>
<proteinExistence type="predicted"/>
<dbReference type="PANTHER" id="PTHR43991:SF9">
    <property type="entry name" value="DUF2415 DOMAIN-CONTAINING PROTEIN"/>
    <property type="match status" value="1"/>
</dbReference>
<feature type="coiled-coil region" evidence="1">
    <location>
        <begin position="552"/>
        <end position="579"/>
    </location>
</feature>
<dbReference type="STRING" id="1016849.A0A0D1X7Y5"/>
<dbReference type="Proteomes" id="UP000053599">
    <property type="component" value="Unassembled WGS sequence"/>
</dbReference>
<dbReference type="AlphaFoldDB" id="A0A0D1X7Y5"/>
<feature type="coiled-coil region" evidence="1">
    <location>
        <begin position="718"/>
        <end position="745"/>
    </location>
</feature>
<feature type="region of interest" description="Disordered" evidence="2">
    <location>
        <begin position="365"/>
        <end position="384"/>
    </location>
</feature>
<feature type="domain" description="DUF2415" evidence="3">
    <location>
        <begin position="285"/>
        <end position="324"/>
    </location>
</feature>
<feature type="compositionally biased region" description="Low complexity" evidence="2">
    <location>
        <begin position="469"/>
        <end position="479"/>
    </location>
</feature>
<evidence type="ECO:0000313" key="5">
    <source>
        <dbReference type="Proteomes" id="UP000053599"/>
    </source>
</evidence>
<name>A0A0D1X7Y5_9EURO</name>
<organism evidence="4 5">
    <name type="scientific">Exophiala sideris</name>
    <dbReference type="NCBI Taxonomy" id="1016849"/>
    <lineage>
        <taxon>Eukaryota</taxon>
        <taxon>Fungi</taxon>
        <taxon>Dikarya</taxon>
        <taxon>Ascomycota</taxon>
        <taxon>Pezizomycotina</taxon>
        <taxon>Eurotiomycetes</taxon>
        <taxon>Chaetothyriomycetidae</taxon>
        <taxon>Chaetothyriales</taxon>
        <taxon>Herpotrichiellaceae</taxon>
        <taxon>Exophiala</taxon>
    </lineage>
</organism>
<sequence>MTATDREQCLTPTQGLAKASKFYPAKISIPHHQLRHYISTSDGNLIYYVTNYDVFVLNLETQQSSLLATIPFEARCLAADLGWVCVGGEMNGDCAFIKVEKDEHGHPKCFGHDLVVDVLGGEIVNSMNIHTIKSPKAPDEPIVLISNNDKSIKIYSLAQRQVLTTLSHQQPMNFAAMSPDSEIIAAVGDSDKVHFYQRHLDRWPEDGYAKFDWLPFAEVAVPTGDPVYDDYSFAVAFSPSGHLCASSSQGGSITVFDMERLVHSDKDPGSSILCTFRSSRPTLWGCVRAMAFSPAPWDILAWAEDHGRIGLADVRLCFMRRQVLELDSHKVETVDLEDGTPVTYRNLGVKERLKQQHLARLRAIRGSTPAATESETNNEETETARRYTRQDLLSYHQGLDLNARERSVIDALETTMDNVEQSATQPFSINYRSSPQPREDQLHGYSIDLLAPLRGSQGSRSHAPRRRTSVVLSESSSNSTQLLDPGNNERTRLSASPGRIGEDEQPSTRSPMPPVHTSRVMSSNIPPNDPWHVIQTALETARESDNSNRANLARIEAALESERQLGNQLERQLADERQLSALLRRQLDTQQRLLMENSTQLDHLRAVARESNARVEASLERVFQRQLASEEQFLQQRSRELQEQMTAGEQYALRLTRERNRLIMANPERATELQPVYPIERNSPDARSTTLPTTLRADSLSSVLSEHSESRNQRIQHIDHLQRQVRRAESRVALATADIQALENAIRREFGRQEQSDVDSLPRRPGDWNTPPASWRTGLNPSERNRAAAAAAAARRAHDRGSQTLADLASRIPDSDLRLARMMFLSGMSGNRATDANGNWTPGAGLNRVLAGASSLTAREPPATTTAADAVREMGPGTAGIGFSPDGQYLFAGSEEGIYEFKINLRDRMTFPAVEFR</sequence>
<feature type="region of interest" description="Disordered" evidence="2">
    <location>
        <begin position="753"/>
        <end position="780"/>
    </location>
</feature>
<dbReference type="PANTHER" id="PTHR43991">
    <property type="entry name" value="WD REPEAT PROTEIN (AFU_ORTHOLOGUE AFUA_8G05640)-RELATED"/>
    <property type="match status" value="1"/>
</dbReference>
<dbReference type="InterPro" id="IPR001680">
    <property type="entry name" value="WD40_rpt"/>
</dbReference>
<dbReference type="Gene3D" id="2.130.10.10">
    <property type="entry name" value="YVTN repeat-like/Quinoprotein amine dehydrogenase"/>
    <property type="match status" value="1"/>
</dbReference>
<accession>A0A0D1X7Y5</accession>
<feature type="compositionally biased region" description="Polar residues" evidence="2">
    <location>
        <begin position="420"/>
        <end position="436"/>
    </location>
</feature>
<feature type="compositionally biased region" description="Basic and acidic residues" evidence="2">
    <location>
        <begin position="753"/>
        <end position="766"/>
    </location>
</feature>
<dbReference type="EMBL" id="KN846952">
    <property type="protein sequence ID" value="KIV83946.1"/>
    <property type="molecule type" value="Genomic_DNA"/>
</dbReference>
<dbReference type="Pfam" id="PF00400">
    <property type="entry name" value="WD40"/>
    <property type="match status" value="1"/>
</dbReference>